<feature type="transmembrane region" description="Helical" evidence="6">
    <location>
        <begin position="142"/>
        <end position="161"/>
    </location>
</feature>
<gene>
    <name evidence="7" type="ORF">JF72_03690</name>
</gene>
<dbReference type="InterPro" id="IPR006214">
    <property type="entry name" value="Bax_inhibitor_1-related"/>
</dbReference>
<evidence type="ECO:0000256" key="2">
    <source>
        <dbReference type="ARBA" id="ARBA00010350"/>
    </source>
</evidence>
<dbReference type="Pfam" id="PF01027">
    <property type="entry name" value="Bax1-I"/>
    <property type="match status" value="1"/>
</dbReference>
<dbReference type="PANTHER" id="PTHR23291:SF50">
    <property type="entry name" value="PROTEIN LIFEGUARD 4"/>
    <property type="match status" value="1"/>
</dbReference>
<dbReference type="HOGENOM" id="CLU_058671_1_1_9"/>
<feature type="transmembrane region" description="Helical" evidence="6">
    <location>
        <begin position="26"/>
        <end position="45"/>
    </location>
</feature>
<dbReference type="AlphaFoldDB" id="A0A0F4LS23"/>
<evidence type="ECO:0000313" key="7">
    <source>
        <dbReference type="EMBL" id="KJY61094.1"/>
    </source>
</evidence>
<dbReference type="Proteomes" id="UP000033682">
    <property type="component" value="Unassembled WGS sequence"/>
</dbReference>
<dbReference type="GO" id="GO:0016020">
    <property type="term" value="C:membrane"/>
    <property type="evidence" value="ECO:0007669"/>
    <property type="project" value="UniProtKB-SubCell"/>
</dbReference>
<feature type="transmembrane region" description="Helical" evidence="6">
    <location>
        <begin position="167"/>
        <end position="184"/>
    </location>
</feature>
<sequence length="237" mass="25757">MNDFDTNSNKRQIHSISETNGFLTKMYSLMAVAVLISALAAYLTMTVFRSAVMNMPVAMMWLILLVPLGLSMGISFNANRSPIASMIMLAILSIIYGFEFALIAGFYTGSQITTAFVSSAAVFIAMALFGTFTKKDLSNWNAYLGAALTGFLVAWLVNMFLNSPAVTYVFSFIGVIIFTGLVASDANKMKIIYSQYGNQVSTNGLAVLGALQLYLDFVNIFMFLLEIFGGSGNNSNN</sequence>
<evidence type="ECO:0000256" key="1">
    <source>
        <dbReference type="ARBA" id="ARBA00004141"/>
    </source>
</evidence>
<dbReference type="RefSeq" id="WP_046306350.1">
    <property type="nucleotide sequence ID" value="NZ_KQ034000.1"/>
</dbReference>
<proteinExistence type="inferred from homology"/>
<keyword evidence="8" id="KW-1185">Reference proteome</keyword>
<dbReference type="PATRIC" id="fig|303541.3.peg.515"/>
<dbReference type="STRING" id="303541.JF72_03690"/>
<dbReference type="CDD" id="cd10432">
    <property type="entry name" value="BI-1-like_bacterial"/>
    <property type="match status" value="1"/>
</dbReference>
<feature type="transmembrane region" description="Helical" evidence="6">
    <location>
        <begin position="83"/>
        <end position="106"/>
    </location>
</feature>
<protein>
    <recommendedName>
        <fullName evidence="9">BAX inhibitor (BI)-1/YccA family protein</fullName>
    </recommendedName>
</protein>
<evidence type="ECO:0000256" key="6">
    <source>
        <dbReference type="RuleBase" id="RU004379"/>
    </source>
</evidence>
<keyword evidence="5 6" id="KW-0472">Membrane</keyword>
<comment type="caution">
    <text evidence="7">The sequence shown here is derived from an EMBL/GenBank/DDBJ whole genome shotgun (WGS) entry which is preliminary data.</text>
</comment>
<evidence type="ECO:0000256" key="3">
    <source>
        <dbReference type="ARBA" id="ARBA00022692"/>
    </source>
</evidence>
<name>A0A0F4LS23_9LACO</name>
<dbReference type="EMBL" id="JXLG01000005">
    <property type="protein sequence ID" value="KJY61094.1"/>
    <property type="molecule type" value="Genomic_DNA"/>
</dbReference>
<comment type="subcellular location">
    <subcellularLocation>
        <location evidence="1">Membrane</location>
        <topology evidence="1">Multi-pass membrane protein</topology>
    </subcellularLocation>
</comment>
<evidence type="ECO:0000256" key="4">
    <source>
        <dbReference type="ARBA" id="ARBA00022989"/>
    </source>
</evidence>
<evidence type="ECO:0008006" key="9">
    <source>
        <dbReference type="Google" id="ProtNLM"/>
    </source>
</evidence>
<organism evidence="7 8">
    <name type="scientific">Lactobacillus apis</name>
    <dbReference type="NCBI Taxonomy" id="303541"/>
    <lineage>
        <taxon>Bacteria</taxon>
        <taxon>Bacillati</taxon>
        <taxon>Bacillota</taxon>
        <taxon>Bacilli</taxon>
        <taxon>Lactobacillales</taxon>
        <taxon>Lactobacillaceae</taxon>
        <taxon>Lactobacillus</taxon>
    </lineage>
</organism>
<evidence type="ECO:0000313" key="8">
    <source>
        <dbReference type="Proteomes" id="UP000033682"/>
    </source>
</evidence>
<keyword evidence="3 6" id="KW-0812">Transmembrane</keyword>
<feature type="transmembrane region" description="Helical" evidence="6">
    <location>
        <begin position="112"/>
        <end position="130"/>
    </location>
</feature>
<evidence type="ECO:0000256" key="5">
    <source>
        <dbReference type="ARBA" id="ARBA00023136"/>
    </source>
</evidence>
<reference evidence="7 8" key="1">
    <citation type="submission" date="2015-01" db="EMBL/GenBank/DDBJ databases">
        <title>Comparative genomics of the lactic acid bacteria isolated from the honey bee gut.</title>
        <authorList>
            <person name="Ellegaard K.M."/>
            <person name="Tamarit D."/>
            <person name="Javelind E."/>
            <person name="Olofsson T."/>
            <person name="Andersson S.G."/>
            <person name="Vasquez A."/>
        </authorList>
    </citation>
    <scope>NUCLEOTIDE SEQUENCE [LARGE SCALE GENOMIC DNA]</scope>
    <source>
        <strain evidence="7 8">Hma11</strain>
    </source>
</reference>
<feature type="transmembrane region" description="Helical" evidence="6">
    <location>
        <begin position="57"/>
        <end position="76"/>
    </location>
</feature>
<dbReference type="PANTHER" id="PTHR23291">
    <property type="entry name" value="BAX INHIBITOR-RELATED"/>
    <property type="match status" value="1"/>
</dbReference>
<feature type="transmembrane region" description="Helical" evidence="6">
    <location>
        <begin position="205"/>
        <end position="228"/>
    </location>
</feature>
<keyword evidence="4 6" id="KW-1133">Transmembrane helix</keyword>
<comment type="similarity">
    <text evidence="2 6">Belongs to the BI1 family.</text>
</comment>
<accession>A0A0F4LS23</accession>